<organism evidence="3 4">
    <name type="scientific">Neonectria ditissima</name>
    <dbReference type="NCBI Taxonomy" id="78410"/>
    <lineage>
        <taxon>Eukaryota</taxon>
        <taxon>Fungi</taxon>
        <taxon>Dikarya</taxon>
        <taxon>Ascomycota</taxon>
        <taxon>Pezizomycotina</taxon>
        <taxon>Sordariomycetes</taxon>
        <taxon>Hypocreomycetidae</taxon>
        <taxon>Hypocreales</taxon>
        <taxon>Nectriaceae</taxon>
        <taxon>Neonectria</taxon>
    </lineage>
</organism>
<dbReference type="PANTHER" id="PTHR48011:SF18">
    <property type="entry name" value="MITOGEN-ACTIVATED PROTEIN KINASE KINASE KINASE 19-RELATED"/>
    <property type="match status" value="1"/>
</dbReference>
<dbReference type="GO" id="GO:0005524">
    <property type="term" value="F:ATP binding"/>
    <property type="evidence" value="ECO:0007669"/>
    <property type="project" value="InterPro"/>
</dbReference>
<feature type="region of interest" description="Disordered" evidence="1">
    <location>
        <begin position="549"/>
        <end position="576"/>
    </location>
</feature>
<gene>
    <name evidence="3" type="ORF">AK830_g8387</name>
</gene>
<dbReference type="Proteomes" id="UP000050424">
    <property type="component" value="Unassembled WGS sequence"/>
</dbReference>
<reference evidence="3 4" key="1">
    <citation type="submission" date="2015-09" db="EMBL/GenBank/DDBJ databases">
        <title>Draft genome of a European isolate of the apple canker pathogen Neonectria ditissima.</title>
        <authorList>
            <person name="Gomez-Cortecero A."/>
            <person name="Harrison R.J."/>
            <person name="Armitage A.D."/>
        </authorList>
    </citation>
    <scope>NUCLEOTIDE SEQUENCE [LARGE SCALE GENOMIC DNA]</scope>
    <source>
        <strain evidence="3 4">R09/05</strain>
    </source>
</reference>
<dbReference type="InterPro" id="IPR011009">
    <property type="entry name" value="Kinase-like_dom_sf"/>
</dbReference>
<evidence type="ECO:0000259" key="2">
    <source>
        <dbReference type="PROSITE" id="PS50011"/>
    </source>
</evidence>
<dbReference type="InterPro" id="IPR052751">
    <property type="entry name" value="Plant_MAPKKK"/>
</dbReference>
<dbReference type="InterPro" id="IPR000719">
    <property type="entry name" value="Prot_kinase_dom"/>
</dbReference>
<comment type="caution">
    <text evidence="3">The sequence shown here is derived from an EMBL/GenBank/DDBJ whole genome shotgun (WGS) entry which is preliminary data.</text>
</comment>
<protein>
    <recommendedName>
        <fullName evidence="2">Protein kinase domain-containing protein</fullName>
    </recommendedName>
</protein>
<dbReference type="GO" id="GO:0007165">
    <property type="term" value="P:signal transduction"/>
    <property type="evidence" value="ECO:0007669"/>
    <property type="project" value="TreeGrafter"/>
</dbReference>
<dbReference type="PANTHER" id="PTHR48011">
    <property type="entry name" value="CCR4-NOT TRANSCRIPTIONAL COMPLEX SUBUNIT CAF120-RELATED"/>
    <property type="match status" value="1"/>
</dbReference>
<name>A0A0N8H670_9HYPO</name>
<dbReference type="Pfam" id="PF00069">
    <property type="entry name" value="Pkinase"/>
    <property type="match status" value="1"/>
</dbReference>
<dbReference type="OrthoDB" id="5979581at2759"/>
<dbReference type="Gene3D" id="1.10.510.10">
    <property type="entry name" value="Transferase(Phosphotransferase) domain 1"/>
    <property type="match status" value="1"/>
</dbReference>
<proteinExistence type="predicted"/>
<dbReference type="SMART" id="SM00220">
    <property type="entry name" value="S_TKc"/>
    <property type="match status" value="1"/>
</dbReference>
<dbReference type="GO" id="GO:0004672">
    <property type="term" value="F:protein kinase activity"/>
    <property type="evidence" value="ECO:0007669"/>
    <property type="project" value="InterPro"/>
</dbReference>
<keyword evidence="4" id="KW-1185">Reference proteome</keyword>
<evidence type="ECO:0000256" key="1">
    <source>
        <dbReference type="SAM" id="MobiDB-lite"/>
    </source>
</evidence>
<dbReference type="PROSITE" id="PS50011">
    <property type="entry name" value="PROTEIN_KINASE_DOM"/>
    <property type="match status" value="1"/>
</dbReference>
<feature type="domain" description="Protein kinase" evidence="2">
    <location>
        <begin position="218"/>
        <end position="561"/>
    </location>
</feature>
<evidence type="ECO:0000313" key="4">
    <source>
        <dbReference type="Proteomes" id="UP000050424"/>
    </source>
</evidence>
<dbReference type="EMBL" id="LKCW01000142">
    <property type="protein sequence ID" value="KPM38148.1"/>
    <property type="molecule type" value="Genomic_DNA"/>
</dbReference>
<sequence length="576" mass="63758">MASPSSNATNWDPLGANSPAGRALVILRPENAAAKLAFSEVVDFIQEQTHRDDENLVRIQSHYAQFFWFADEQVSDPAVTRLVNQRRSVGSSSPSSSSEHSSPPVTIWTGFYFLDPDTSPLIHSLGWSGGRLSKKNVALGQPVVDLLLTISRKTQLARRHAFISFSKETQMACVSLDFGDSAVINNTSVSSQGSTVACANAENSISLGDLRYTLEYTPHCRRSEGQARLRDYLTAIHDDDQPTKEALLATPTPTMNAQTIGRTPSLRPAWSAGAPSDECGRQLPIREKIEVIKSISQIATMERQTNILTCVESIHMGGNIHEFHIVLEPFVDITLDKVPLQTHRTKLELILRDCLQGLSFLHAHDFVHTDIKPTNIGLVNLRLDHAHNEASSELPPRPLRAVLLDLDSIEKIHHWRKTIPARPGTNGTIGFHSPEHESSEYDGRTDVWALDVSLFRVAFGRLPWSFGTQGNPWKRDVSDRAPGRISFHSKYRAAITEISNQERLLGAALCEFLLAAFLFPLSEIPSQKAVRPSSARCLSSLLRASSSLRAREAKSHKEPASQETEQGRPSKRLAES</sequence>
<dbReference type="AlphaFoldDB" id="A0A0N8H670"/>
<dbReference type="SUPFAM" id="SSF56112">
    <property type="entry name" value="Protein kinase-like (PK-like)"/>
    <property type="match status" value="1"/>
</dbReference>
<accession>A0A0N8H670</accession>
<evidence type="ECO:0000313" key="3">
    <source>
        <dbReference type="EMBL" id="KPM38148.1"/>
    </source>
</evidence>
<dbReference type="STRING" id="78410.A0A0N8H670"/>